<feature type="domain" description="C2H2-type" evidence="6">
    <location>
        <begin position="31"/>
        <end position="60"/>
    </location>
</feature>
<dbReference type="SUPFAM" id="SSF57667">
    <property type="entry name" value="beta-beta-alpha zinc fingers"/>
    <property type="match status" value="1"/>
</dbReference>
<feature type="non-terminal residue" evidence="7">
    <location>
        <position position="1"/>
    </location>
</feature>
<dbReference type="SMART" id="SM00355">
    <property type="entry name" value="ZnF_C2H2"/>
    <property type="match status" value="2"/>
</dbReference>
<evidence type="ECO:0000313" key="7">
    <source>
        <dbReference type="EMBL" id="OBA21220.1"/>
    </source>
</evidence>
<dbReference type="RefSeq" id="XP_018711730.1">
    <property type="nucleotide sequence ID" value="XM_018854822.1"/>
</dbReference>
<keyword evidence="1" id="KW-0479">Metal-binding</keyword>
<dbReference type="SMR" id="A0A1A0HB54"/>
<dbReference type="Proteomes" id="UP000092555">
    <property type="component" value="Unassembled WGS sequence"/>
</dbReference>
<dbReference type="AlphaFoldDB" id="A0A1A0HB54"/>
<dbReference type="EMBL" id="LXTC01000003">
    <property type="protein sequence ID" value="OBA21220.1"/>
    <property type="molecule type" value="Genomic_DNA"/>
</dbReference>
<dbReference type="OrthoDB" id="6365676at2759"/>
<organism evidence="7 8">
    <name type="scientific">Metschnikowia bicuspidata var. bicuspidata NRRL YB-4993</name>
    <dbReference type="NCBI Taxonomy" id="869754"/>
    <lineage>
        <taxon>Eukaryota</taxon>
        <taxon>Fungi</taxon>
        <taxon>Dikarya</taxon>
        <taxon>Ascomycota</taxon>
        <taxon>Saccharomycotina</taxon>
        <taxon>Pichiomycetes</taxon>
        <taxon>Metschnikowiaceae</taxon>
        <taxon>Metschnikowia</taxon>
    </lineage>
</organism>
<evidence type="ECO:0000256" key="4">
    <source>
        <dbReference type="ARBA" id="ARBA00022833"/>
    </source>
</evidence>
<dbReference type="GO" id="GO:0008270">
    <property type="term" value="F:zinc ion binding"/>
    <property type="evidence" value="ECO:0007669"/>
    <property type="project" value="UniProtKB-KW"/>
</dbReference>
<dbReference type="Pfam" id="PF00096">
    <property type="entry name" value="zf-C2H2"/>
    <property type="match status" value="1"/>
</dbReference>
<feature type="non-terminal residue" evidence="7">
    <location>
        <position position="62"/>
    </location>
</feature>
<dbReference type="PANTHER" id="PTHR14003">
    <property type="entry name" value="TRANSCRIPTIONAL REPRESSOR PROTEIN YY"/>
    <property type="match status" value="1"/>
</dbReference>
<dbReference type="PANTHER" id="PTHR14003:SF19">
    <property type="entry name" value="YY2 TRANSCRIPTION FACTOR"/>
    <property type="match status" value="1"/>
</dbReference>
<gene>
    <name evidence="7" type="ORF">METBIDRAFT_18877</name>
</gene>
<dbReference type="Gene3D" id="3.30.160.60">
    <property type="entry name" value="Classic Zinc Finger"/>
    <property type="match status" value="2"/>
</dbReference>
<comment type="caution">
    <text evidence="7">The sequence shown here is derived from an EMBL/GenBank/DDBJ whole genome shotgun (WGS) entry which is preliminary data.</text>
</comment>
<proteinExistence type="predicted"/>
<evidence type="ECO:0000313" key="8">
    <source>
        <dbReference type="Proteomes" id="UP000092555"/>
    </source>
</evidence>
<dbReference type="GO" id="GO:0000978">
    <property type="term" value="F:RNA polymerase II cis-regulatory region sequence-specific DNA binding"/>
    <property type="evidence" value="ECO:0007669"/>
    <property type="project" value="TreeGrafter"/>
</dbReference>
<evidence type="ECO:0000256" key="2">
    <source>
        <dbReference type="ARBA" id="ARBA00022737"/>
    </source>
</evidence>
<keyword evidence="2" id="KW-0677">Repeat</keyword>
<sequence length="62" mass="7314">RSHTCKSCGRSFTTLGHLARHNRIHTGERNHKCPFPRCTARFARQDNCTQHYRIHLNGKSRR</sequence>
<dbReference type="InterPro" id="IPR013087">
    <property type="entry name" value="Znf_C2H2_type"/>
</dbReference>
<dbReference type="GeneID" id="30027798"/>
<dbReference type="PROSITE" id="PS50157">
    <property type="entry name" value="ZINC_FINGER_C2H2_2"/>
    <property type="match status" value="2"/>
</dbReference>
<keyword evidence="3 5" id="KW-0863">Zinc-finger</keyword>
<dbReference type="InterPro" id="IPR036236">
    <property type="entry name" value="Znf_C2H2_sf"/>
</dbReference>
<keyword evidence="4" id="KW-0862">Zinc</keyword>
<evidence type="ECO:0000256" key="1">
    <source>
        <dbReference type="ARBA" id="ARBA00022723"/>
    </source>
</evidence>
<accession>A0A1A0HB54</accession>
<dbReference type="GO" id="GO:0000785">
    <property type="term" value="C:chromatin"/>
    <property type="evidence" value="ECO:0007669"/>
    <property type="project" value="TreeGrafter"/>
</dbReference>
<dbReference type="GO" id="GO:0005667">
    <property type="term" value="C:transcription regulator complex"/>
    <property type="evidence" value="ECO:0007669"/>
    <property type="project" value="TreeGrafter"/>
</dbReference>
<dbReference type="FunFam" id="3.30.160.60:FF:001968">
    <property type="entry name" value="chorion transcription factor Cf2 isoform X3"/>
    <property type="match status" value="1"/>
</dbReference>
<name>A0A1A0HB54_9ASCO</name>
<protein>
    <recommendedName>
        <fullName evidence="6">C2H2-type domain-containing protein</fullName>
    </recommendedName>
</protein>
<dbReference type="GO" id="GO:0000981">
    <property type="term" value="F:DNA-binding transcription factor activity, RNA polymerase II-specific"/>
    <property type="evidence" value="ECO:0007669"/>
    <property type="project" value="TreeGrafter"/>
</dbReference>
<evidence type="ECO:0000256" key="3">
    <source>
        <dbReference type="ARBA" id="ARBA00022771"/>
    </source>
</evidence>
<feature type="domain" description="C2H2-type" evidence="6">
    <location>
        <begin position="3"/>
        <end position="30"/>
    </location>
</feature>
<evidence type="ECO:0000256" key="5">
    <source>
        <dbReference type="PROSITE-ProRule" id="PRU00042"/>
    </source>
</evidence>
<reference evidence="7 8" key="1">
    <citation type="submission" date="2016-05" db="EMBL/GenBank/DDBJ databases">
        <title>Comparative genomics of biotechnologically important yeasts.</title>
        <authorList>
            <consortium name="DOE Joint Genome Institute"/>
            <person name="Riley R."/>
            <person name="Haridas S."/>
            <person name="Wolfe K.H."/>
            <person name="Lopes M.R."/>
            <person name="Hittinger C.T."/>
            <person name="Goker M."/>
            <person name="Salamov A."/>
            <person name="Wisecaver J."/>
            <person name="Long T.M."/>
            <person name="Aerts A.L."/>
            <person name="Barry K."/>
            <person name="Choi C."/>
            <person name="Clum A."/>
            <person name="Coughlan A.Y."/>
            <person name="Deshpande S."/>
            <person name="Douglass A.P."/>
            <person name="Hanson S.J."/>
            <person name="Klenk H.-P."/>
            <person name="LaButti K."/>
            <person name="Lapidus A."/>
            <person name="Lindquist E."/>
            <person name="Lipzen A."/>
            <person name="Meier-kolthoff J.P."/>
            <person name="Ohm R.A."/>
            <person name="Otillar R.P."/>
            <person name="Pangilinan J."/>
            <person name="Peng Y."/>
            <person name="Rokas A."/>
            <person name="Rosa C.A."/>
            <person name="Scheuner C."/>
            <person name="Sibirny A.A."/>
            <person name="Slot J.C."/>
            <person name="Stielow J.B."/>
            <person name="Sun H."/>
            <person name="Kurtzman C.P."/>
            <person name="Blackwell M."/>
            <person name="Grigoriev I.V."/>
            <person name="Jeffries T.W."/>
        </authorList>
    </citation>
    <scope>NUCLEOTIDE SEQUENCE [LARGE SCALE GENOMIC DNA]</scope>
    <source>
        <strain evidence="7 8">NRRL YB-4993</strain>
    </source>
</reference>
<evidence type="ECO:0000259" key="6">
    <source>
        <dbReference type="PROSITE" id="PS50157"/>
    </source>
</evidence>
<keyword evidence="8" id="KW-1185">Reference proteome</keyword>
<dbReference type="STRING" id="869754.A0A1A0HB54"/>
<dbReference type="PROSITE" id="PS00028">
    <property type="entry name" value="ZINC_FINGER_C2H2_1"/>
    <property type="match status" value="2"/>
</dbReference>